<comment type="caution">
    <text evidence="2">The sequence shown here is derived from an EMBL/GenBank/DDBJ whole genome shotgun (WGS) entry which is preliminary data.</text>
</comment>
<keyword evidence="3" id="KW-1185">Reference proteome</keyword>
<dbReference type="AlphaFoldDB" id="A0A9P1GWJ8"/>
<name>A0A9P1GWJ8_9PEZI</name>
<sequence length="83" mass="9383">MLKNPLNRILTPFVLGVILEQKIRRWRSKNVWYGRVLETIQQRPITKTSTKPNQGTTSQPSPTKPPTRLGQLCARKVASTSVA</sequence>
<feature type="region of interest" description="Disordered" evidence="1">
    <location>
        <begin position="43"/>
        <end position="83"/>
    </location>
</feature>
<dbReference type="EMBL" id="CALLCH030000002">
    <property type="protein sequence ID" value="CAI4211622.1"/>
    <property type="molecule type" value="Genomic_DNA"/>
</dbReference>
<proteinExistence type="predicted"/>
<protein>
    <submittedName>
        <fullName evidence="2">Uncharacterized protein</fullName>
    </submittedName>
</protein>
<evidence type="ECO:0000313" key="3">
    <source>
        <dbReference type="Proteomes" id="UP000838763"/>
    </source>
</evidence>
<organism evidence="2 3">
    <name type="scientific">Parascedosporium putredinis</name>
    <dbReference type="NCBI Taxonomy" id="1442378"/>
    <lineage>
        <taxon>Eukaryota</taxon>
        <taxon>Fungi</taxon>
        <taxon>Dikarya</taxon>
        <taxon>Ascomycota</taxon>
        <taxon>Pezizomycotina</taxon>
        <taxon>Sordariomycetes</taxon>
        <taxon>Hypocreomycetidae</taxon>
        <taxon>Microascales</taxon>
        <taxon>Microascaceae</taxon>
        <taxon>Parascedosporium</taxon>
    </lineage>
</organism>
<accession>A0A9P1GWJ8</accession>
<evidence type="ECO:0000313" key="2">
    <source>
        <dbReference type="EMBL" id="CAI4211622.1"/>
    </source>
</evidence>
<dbReference type="Proteomes" id="UP000838763">
    <property type="component" value="Unassembled WGS sequence"/>
</dbReference>
<reference evidence="2" key="1">
    <citation type="submission" date="2022-11" db="EMBL/GenBank/DDBJ databases">
        <authorList>
            <person name="Scott C."/>
            <person name="Bruce N."/>
        </authorList>
    </citation>
    <scope>NUCLEOTIDE SEQUENCE</scope>
</reference>
<gene>
    <name evidence="2" type="ORF">PPNO1_LOCUS1400</name>
</gene>
<evidence type="ECO:0000256" key="1">
    <source>
        <dbReference type="SAM" id="MobiDB-lite"/>
    </source>
</evidence>
<feature type="compositionally biased region" description="Polar residues" evidence="1">
    <location>
        <begin position="43"/>
        <end position="55"/>
    </location>
</feature>